<dbReference type="InterPro" id="IPR033859">
    <property type="entry name" value="MPN_CSN6"/>
</dbReference>
<dbReference type="InterPro" id="IPR037518">
    <property type="entry name" value="MPN"/>
</dbReference>
<dbReference type="InterPro" id="IPR016193">
    <property type="entry name" value="Cytidine_deaminase-like"/>
</dbReference>
<comment type="catalytic activity">
    <reaction evidence="10">
        <text>dCMP + H2O + H(+) = dUMP + NH4(+)</text>
        <dbReference type="Rhea" id="RHEA:22924"/>
        <dbReference type="ChEBI" id="CHEBI:15377"/>
        <dbReference type="ChEBI" id="CHEBI:15378"/>
        <dbReference type="ChEBI" id="CHEBI:28938"/>
        <dbReference type="ChEBI" id="CHEBI:57566"/>
        <dbReference type="ChEBI" id="CHEBI:246422"/>
        <dbReference type="EC" id="3.5.4.12"/>
    </reaction>
</comment>
<dbReference type="CDD" id="cd01286">
    <property type="entry name" value="deoxycytidylate_deaminase"/>
    <property type="match status" value="1"/>
</dbReference>
<keyword evidence="14" id="KW-1185">Reference proteome</keyword>
<evidence type="ECO:0000256" key="12">
    <source>
        <dbReference type="SAM" id="MobiDB-lite"/>
    </source>
</evidence>
<dbReference type="GO" id="GO:0008180">
    <property type="term" value="C:COP9 signalosome"/>
    <property type="evidence" value="ECO:0007669"/>
    <property type="project" value="UniProtKB-UniRule"/>
</dbReference>
<dbReference type="InterPro" id="IPR000555">
    <property type="entry name" value="JAMM/MPN+_dom"/>
</dbReference>
<evidence type="ECO:0000256" key="3">
    <source>
        <dbReference type="ARBA" id="ARBA00010893"/>
    </source>
</evidence>
<dbReference type="Pfam" id="PF00383">
    <property type="entry name" value="dCMP_cyt_deam_1"/>
    <property type="match status" value="1"/>
</dbReference>
<comment type="function">
    <text evidence="11">Component of the COP9 signalosome complex (CSN), a complex involved in various cellular and developmental processes.</text>
</comment>
<evidence type="ECO:0000256" key="5">
    <source>
        <dbReference type="ARBA" id="ARBA00022723"/>
    </source>
</evidence>
<dbReference type="GO" id="GO:0008237">
    <property type="term" value="F:metallopeptidase activity"/>
    <property type="evidence" value="ECO:0007669"/>
    <property type="project" value="InterPro"/>
</dbReference>
<dbReference type="GO" id="GO:0005737">
    <property type="term" value="C:cytoplasm"/>
    <property type="evidence" value="ECO:0007669"/>
    <property type="project" value="UniProtKB-SubCell"/>
</dbReference>
<dbReference type="AlphaFoldDB" id="A0A182F4Y1"/>
<dbReference type="Proteomes" id="UP000069272">
    <property type="component" value="Chromosome 2L"/>
</dbReference>
<reference evidence="13 14" key="1">
    <citation type="journal article" date="2017" name="G3 (Bethesda)">
        <title>The Physical Genome Mapping of Anopheles albimanus Corrected Scaffold Misassemblies and Identified Interarm Rearrangements in Genus Anopheles.</title>
        <authorList>
            <person name="Artemov G.N."/>
            <person name="Peery A.N."/>
            <person name="Jiang X."/>
            <person name="Tu Z."/>
            <person name="Stegniy V.N."/>
            <person name="Sharakhova M.V."/>
            <person name="Sharakhov I.V."/>
        </authorList>
    </citation>
    <scope>NUCLEOTIDE SEQUENCE [LARGE SCALE GENOMIC DNA]</scope>
    <source>
        <strain evidence="13 14">ALBI9_A</strain>
    </source>
</reference>
<dbReference type="FunFam" id="3.40.140.10:FF:000021">
    <property type="entry name" value="Deoxycytidylate deaminase"/>
    <property type="match status" value="1"/>
</dbReference>
<dbReference type="VEuPathDB" id="VectorBase:AALB001522"/>
<dbReference type="SUPFAM" id="SSF53927">
    <property type="entry name" value="Cytidine deaminase-like"/>
    <property type="match status" value="1"/>
</dbReference>
<dbReference type="InterPro" id="IPR024969">
    <property type="entry name" value="EIF3F/CSN6-like_C"/>
</dbReference>
<evidence type="ECO:0000256" key="9">
    <source>
        <dbReference type="ARBA" id="ARBA00037036"/>
    </source>
</evidence>
<keyword evidence="6" id="KW-0545">Nucleotide biosynthesis</keyword>
<keyword evidence="11" id="KW-0736">Signalosome</keyword>
<protein>
    <recommendedName>
        <fullName evidence="4 11">COP9 signalosome complex subunit 6</fullName>
    </recommendedName>
</protein>
<keyword evidence="8" id="KW-0862">Zinc</keyword>
<dbReference type="PROSITE" id="PS51747">
    <property type="entry name" value="CYT_DCMP_DEAMINASES_2"/>
    <property type="match status" value="1"/>
</dbReference>
<organism evidence="13 14">
    <name type="scientific">Anopheles albimanus</name>
    <name type="common">New world malaria mosquito</name>
    <dbReference type="NCBI Taxonomy" id="7167"/>
    <lineage>
        <taxon>Eukaryota</taxon>
        <taxon>Metazoa</taxon>
        <taxon>Ecdysozoa</taxon>
        <taxon>Arthropoda</taxon>
        <taxon>Hexapoda</taxon>
        <taxon>Insecta</taxon>
        <taxon>Pterygota</taxon>
        <taxon>Neoptera</taxon>
        <taxon>Endopterygota</taxon>
        <taxon>Diptera</taxon>
        <taxon>Nematocera</taxon>
        <taxon>Culicoidea</taxon>
        <taxon>Culicidae</taxon>
        <taxon>Anophelinae</taxon>
        <taxon>Anopheles</taxon>
    </lineage>
</organism>
<dbReference type="GO" id="GO:0000338">
    <property type="term" value="P:protein deneddylation"/>
    <property type="evidence" value="ECO:0007669"/>
    <property type="project" value="InterPro"/>
</dbReference>
<dbReference type="STRING" id="7167.A0A182F4Y1"/>
<dbReference type="GO" id="GO:0009165">
    <property type="term" value="P:nucleotide biosynthetic process"/>
    <property type="evidence" value="ECO:0007669"/>
    <property type="project" value="UniProtKB-KW"/>
</dbReference>
<comment type="subcellular location">
    <subcellularLocation>
        <location evidence="11">Cytoplasm</location>
    </subcellularLocation>
    <subcellularLocation>
        <location evidence="11">Nucleus</location>
    </subcellularLocation>
</comment>
<accession>A0A182F4Y1</accession>
<dbReference type="VEuPathDB" id="VectorBase:AALB20_030823"/>
<evidence type="ECO:0000313" key="13">
    <source>
        <dbReference type="EnsemblMetazoa" id="AALB001522-PA"/>
    </source>
</evidence>
<dbReference type="Pfam" id="PF01398">
    <property type="entry name" value="JAB"/>
    <property type="match status" value="1"/>
</dbReference>
<comment type="similarity">
    <text evidence="3 11">Belongs to the peptidase M67A family. CSN6 subfamily.</text>
</comment>
<dbReference type="PROSITE" id="PS50249">
    <property type="entry name" value="MPN"/>
    <property type="match status" value="1"/>
</dbReference>
<comment type="similarity">
    <text evidence="2">Belongs to the cytidine and deoxycytidylate deaminase family.</text>
</comment>
<dbReference type="GO" id="GO:0008270">
    <property type="term" value="F:zinc ion binding"/>
    <property type="evidence" value="ECO:0007669"/>
    <property type="project" value="InterPro"/>
</dbReference>
<dbReference type="GO" id="GO:0004132">
    <property type="term" value="F:dCMP deaminase activity"/>
    <property type="evidence" value="ECO:0007669"/>
    <property type="project" value="UniProtKB-EC"/>
</dbReference>
<evidence type="ECO:0000256" key="6">
    <source>
        <dbReference type="ARBA" id="ARBA00022727"/>
    </source>
</evidence>
<comment type="function">
    <text evidence="9">Supplies the nucleotide substrate for thymidylate synthetase.</text>
</comment>
<dbReference type="InterPro" id="IPR002125">
    <property type="entry name" value="CMP_dCMP_dom"/>
</dbReference>
<feature type="region of interest" description="Disordered" evidence="12">
    <location>
        <begin position="363"/>
        <end position="389"/>
    </location>
</feature>
<dbReference type="VEuPathDB" id="VectorBase:AALB20_026366"/>
<comment type="cofactor">
    <cofactor evidence="1">
        <name>Zn(2+)</name>
        <dbReference type="ChEBI" id="CHEBI:29105"/>
    </cofactor>
</comment>
<evidence type="ECO:0000256" key="2">
    <source>
        <dbReference type="ARBA" id="ARBA00006576"/>
    </source>
</evidence>
<keyword evidence="11" id="KW-0963">Cytoplasm</keyword>
<dbReference type="PANTHER" id="PTHR10540:SF8">
    <property type="entry name" value="COP9 SIGNALOSOME COMPLEX SUBUNIT 6"/>
    <property type="match status" value="1"/>
</dbReference>
<dbReference type="SMART" id="SM00232">
    <property type="entry name" value="JAB_MPN"/>
    <property type="match status" value="1"/>
</dbReference>
<feature type="region of interest" description="Disordered" evidence="12">
    <location>
        <begin position="1"/>
        <end position="62"/>
    </location>
</feature>
<evidence type="ECO:0000256" key="8">
    <source>
        <dbReference type="ARBA" id="ARBA00022833"/>
    </source>
</evidence>
<evidence type="ECO:0000256" key="4">
    <source>
        <dbReference type="ARBA" id="ARBA00014871"/>
    </source>
</evidence>
<dbReference type="Gene3D" id="3.40.140.10">
    <property type="entry name" value="Cytidine Deaminase, domain 2"/>
    <property type="match status" value="2"/>
</dbReference>
<keyword evidence="11" id="KW-0539">Nucleus</keyword>
<dbReference type="PROSITE" id="PS00903">
    <property type="entry name" value="CYT_DCMP_DEAMINASES_1"/>
    <property type="match status" value="1"/>
</dbReference>
<reference evidence="13" key="2">
    <citation type="submission" date="2022-08" db="UniProtKB">
        <authorList>
            <consortium name="EnsemblMetazoa"/>
        </authorList>
    </citation>
    <scope>IDENTIFICATION</scope>
    <source>
        <strain evidence="13">STECLA/ALBI9_A</strain>
    </source>
</reference>
<dbReference type="FunFam" id="3.40.140.10:FF:000075">
    <property type="entry name" value="COP9 signalosome complex subunit 6"/>
    <property type="match status" value="1"/>
</dbReference>
<dbReference type="EnsemblMetazoa" id="AALB001522-RA">
    <property type="protein sequence ID" value="AALB001522-PA"/>
    <property type="gene ID" value="AALB001522"/>
</dbReference>
<evidence type="ECO:0000256" key="10">
    <source>
        <dbReference type="ARBA" id="ARBA00052978"/>
    </source>
</evidence>
<dbReference type="InterPro" id="IPR035105">
    <property type="entry name" value="Deoxycytidylate_deaminase_dom"/>
</dbReference>
<proteinExistence type="inferred from homology"/>
<keyword evidence="5" id="KW-0479">Metal-binding</keyword>
<evidence type="ECO:0000256" key="1">
    <source>
        <dbReference type="ARBA" id="ARBA00001947"/>
    </source>
</evidence>
<name>A0A182F4Y1_ANOAL</name>
<sequence length="564" mass="62740">MSQQPAEEKMDVDSEGVLAAAASTSSAAAAAPTASTSQGSPPPVPAAGTSGLSGKSAPEGKNVMAGSATVPSVTCSLHPLVIMNISDHWTRTRAQKGSKPLAFGALIGKQKGRNIEVMNSFELKYDIINDDVVIMMDYYHVKEEQYKQVFSDLDFLGWYTTDGVPTEKHINIHKQICEINECPIMLLLDPLSRNMNQLPISVYESVIDIVQGDAMMLFVPLSYTLATEEAERIGVDHVARMSTNESDENSTVVEHLLAQYSAIKMLNSRVKIVLAYIKAVESGQLEPNQEILRMAYSLSRRLPVVQNPAFKEEFYTQSNDVGLITYLGALTKVSNDMNQLVNKFNVLYDRQGMEPDYRENRSTLQIGKPEKSEMETNGAASSPRENHKRKDTIDWTEYFMAMAFLAAKRSKDPSTQVGACIVNEDKRVVGLGYNGFPTGCNDDEFPWSKTSSDPLETKYLYVCHAEVNAILNKNSADVKNCTMYVALFPCNECAKIIIQSSIREVVYMSDKHAHKEHTIAAKRMFDAAGVKYTKYQPRHSRILIDFTEIDWDSLNQLPATPVKH</sequence>
<feature type="compositionally biased region" description="Basic and acidic residues" evidence="12">
    <location>
        <begin position="1"/>
        <end position="12"/>
    </location>
</feature>
<evidence type="ECO:0000256" key="7">
    <source>
        <dbReference type="ARBA" id="ARBA00022801"/>
    </source>
</evidence>
<evidence type="ECO:0000313" key="14">
    <source>
        <dbReference type="Proteomes" id="UP000069272"/>
    </source>
</evidence>
<feature type="compositionally biased region" description="Low complexity" evidence="12">
    <location>
        <begin position="19"/>
        <end position="37"/>
    </location>
</feature>
<dbReference type="Pfam" id="PF13012">
    <property type="entry name" value="MitMem_reg"/>
    <property type="match status" value="1"/>
</dbReference>
<keyword evidence="7" id="KW-0378">Hydrolase</keyword>
<dbReference type="InterPro" id="IPR016192">
    <property type="entry name" value="APOBEC/CMP_deaminase_Zn-bd"/>
</dbReference>
<dbReference type="PANTHER" id="PTHR10540">
    <property type="entry name" value="EUKARYOTIC TRANSLATION INITIATION FACTOR 3 SUBUNIT F-RELATED"/>
    <property type="match status" value="1"/>
</dbReference>
<dbReference type="CDD" id="cd08063">
    <property type="entry name" value="MPN_CSN6"/>
    <property type="match status" value="1"/>
</dbReference>
<evidence type="ECO:0000256" key="11">
    <source>
        <dbReference type="RuleBase" id="RU367006"/>
    </source>
</evidence>